<dbReference type="AlphaFoldDB" id="A0A9D1VT84"/>
<evidence type="ECO:0000256" key="1">
    <source>
        <dbReference type="ARBA" id="ARBA00001255"/>
    </source>
</evidence>
<comment type="catalytic activity">
    <reaction evidence="1 3">
        <text>Hydrolysis of terminal, non-reducing alpha-D-galactose residues in alpha-D-galactosides, including galactose oligosaccharides, galactomannans and galactolipids.</text>
        <dbReference type="EC" id="3.2.1.22"/>
    </reaction>
</comment>
<dbReference type="Proteomes" id="UP000824249">
    <property type="component" value="Unassembled WGS sequence"/>
</dbReference>
<dbReference type="Gene3D" id="2.70.98.60">
    <property type="entry name" value="alpha-galactosidase from lactobacil brevis"/>
    <property type="match status" value="1"/>
</dbReference>
<keyword evidence="3" id="KW-0326">Glycosidase</keyword>
<dbReference type="InterPro" id="IPR017853">
    <property type="entry name" value="GH"/>
</dbReference>
<dbReference type="EMBL" id="DXFD01000007">
    <property type="protein sequence ID" value="HIX46140.1"/>
    <property type="molecule type" value="Genomic_DNA"/>
</dbReference>
<evidence type="ECO:0000259" key="4">
    <source>
        <dbReference type="Pfam" id="PF16875"/>
    </source>
</evidence>
<dbReference type="SUPFAM" id="SSF51445">
    <property type="entry name" value="(Trans)glycosidases"/>
    <property type="match status" value="1"/>
</dbReference>
<comment type="similarity">
    <text evidence="3">Belongs to the glycosyl hydrolase.</text>
</comment>
<organism evidence="5 6">
    <name type="scientific">Candidatus Borkfalkia faecigallinarum</name>
    <dbReference type="NCBI Taxonomy" id="2838509"/>
    <lineage>
        <taxon>Bacteria</taxon>
        <taxon>Bacillati</taxon>
        <taxon>Bacillota</taxon>
        <taxon>Clostridia</taxon>
        <taxon>Christensenellales</taxon>
        <taxon>Christensenellaceae</taxon>
        <taxon>Candidatus Borkfalkia</taxon>
    </lineage>
</organism>
<comment type="caution">
    <text evidence="5">The sequence shown here is derived from an EMBL/GenBank/DDBJ whole genome shotgun (WGS) entry which is preliminary data.</text>
</comment>
<dbReference type="Gene3D" id="3.20.20.70">
    <property type="entry name" value="Aldolase class I"/>
    <property type="match status" value="1"/>
</dbReference>
<keyword evidence="3" id="KW-0378">Hydrolase</keyword>
<sequence length="705" mass="75229">MIKKKGQTIRLDTPNTTMVLRADTAEYLYYGQRLVSNGDLAALPGSGRHFLSTFGSEDYSEYSLLLQGGGFAADFVFSKARVLASKPEIPGLPSSFGEGKAVELKYTDAAARLSLFVYFTAYDDSDVIAVSSRLVNGSRKDVRICRMMSLQLDLAETGLKFTTFSWPRGNECRRCTHRVDGGVFVNDSKSGSLHAASPFVLAEGKFGVCGADLIYSGNHKEVLAAGRSRSRLLVGMSDFAFGWILQPGESFCSPEAVVCYAPDEDALCGRMRAFVGGHIGGGKWKKKERPVTVEFAAADLSAEQAASFAAAAKAAGAELLLLSGCGCEGALAAGKEGSAEKEADTVGGAAAGKAEASEKESAAVQEAAEKGDAARLVAEAARGQGLAIGIRIEPETAAEDSELFHTRPQYFMKIPGRRPVTIRGRLMLNLAEEKVQNYAVRAACEAIERSGASYVRWDCCRTMTDCFSKGTLASEYFHRYMLGYYRVLSKVVRRFPFVLFEGCAAGGGRLDLGNLSYLSQYRADGASVHGCPALGGAPCAYPQEVIGTNVSAEQGASDEDFAAACCCLLGYSWKSLPPADVRGRMARQIAFYKENRKLLQFGEQFCLRGRGVQGVVTVSKDKSRALAVLSFAPRGPADPPAGLCFKGLLPAAVYELRAYGGENFSLALGGDLLMEQPVELPFAPAAGGEGGASVRMLLLSKKKSS</sequence>
<dbReference type="InterPro" id="IPR002252">
    <property type="entry name" value="Glyco_hydro_36"/>
</dbReference>
<accession>A0A9D1VT84</accession>
<evidence type="ECO:0000256" key="3">
    <source>
        <dbReference type="PIRNR" id="PIRNR005536"/>
    </source>
</evidence>
<name>A0A9D1VT84_9FIRM</name>
<protein>
    <recommendedName>
        <fullName evidence="2 3">Alpha-galactosidase</fullName>
        <ecNumber evidence="2 3">3.2.1.22</ecNumber>
    </recommendedName>
</protein>
<dbReference type="GO" id="GO:0016052">
    <property type="term" value="P:carbohydrate catabolic process"/>
    <property type="evidence" value="ECO:0007669"/>
    <property type="project" value="InterPro"/>
</dbReference>
<dbReference type="EC" id="3.2.1.22" evidence="2 3"/>
<evidence type="ECO:0000313" key="5">
    <source>
        <dbReference type="EMBL" id="HIX46140.1"/>
    </source>
</evidence>
<dbReference type="PIRSF" id="PIRSF005536">
    <property type="entry name" value="Agal"/>
    <property type="match status" value="1"/>
</dbReference>
<feature type="domain" description="Glycosyl hydrolase family 36 N-terminal" evidence="4">
    <location>
        <begin position="26"/>
        <end position="246"/>
    </location>
</feature>
<reference evidence="5" key="1">
    <citation type="journal article" date="2021" name="PeerJ">
        <title>Extensive microbial diversity within the chicken gut microbiome revealed by metagenomics and culture.</title>
        <authorList>
            <person name="Gilroy R."/>
            <person name="Ravi A."/>
            <person name="Getino M."/>
            <person name="Pursley I."/>
            <person name="Horton D.L."/>
            <person name="Alikhan N.F."/>
            <person name="Baker D."/>
            <person name="Gharbi K."/>
            <person name="Hall N."/>
            <person name="Watson M."/>
            <person name="Adriaenssens E.M."/>
            <person name="Foster-Nyarko E."/>
            <person name="Jarju S."/>
            <person name="Secka A."/>
            <person name="Antonio M."/>
            <person name="Oren A."/>
            <person name="Chaudhuri R.R."/>
            <person name="La Ragione R."/>
            <person name="Hildebrand F."/>
            <person name="Pallen M.J."/>
        </authorList>
    </citation>
    <scope>NUCLEOTIDE SEQUENCE</scope>
    <source>
        <strain evidence="5">26628</strain>
    </source>
</reference>
<dbReference type="InterPro" id="IPR031704">
    <property type="entry name" value="Glyco_hydro_36_N"/>
</dbReference>
<proteinExistence type="inferred from homology"/>
<reference evidence="5" key="2">
    <citation type="submission" date="2021-04" db="EMBL/GenBank/DDBJ databases">
        <authorList>
            <person name="Gilroy R."/>
        </authorList>
    </citation>
    <scope>NUCLEOTIDE SEQUENCE</scope>
    <source>
        <strain evidence="5">26628</strain>
    </source>
</reference>
<gene>
    <name evidence="5" type="ORF">H9737_00435</name>
</gene>
<dbReference type="GO" id="GO:0004557">
    <property type="term" value="F:alpha-galactosidase activity"/>
    <property type="evidence" value="ECO:0007669"/>
    <property type="project" value="UniProtKB-UniRule"/>
</dbReference>
<evidence type="ECO:0000256" key="2">
    <source>
        <dbReference type="ARBA" id="ARBA00012755"/>
    </source>
</evidence>
<dbReference type="InterPro" id="IPR013785">
    <property type="entry name" value="Aldolase_TIM"/>
</dbReference>
<dbReference type="Pfam" id="PF02065">
    <property type="entry name" value="Melibiase"/>
    <property type="match status" value="1"/>
</dbReference>
<evidence type="ECO:0000313" key="6">
    <source>
        <dbReference type="Proteomes" id="UP000824249"/>
    </source>
</evidence>
<dbReference type="InterPro" id="IPR038417">
    <property type="entry name" value="Alpga-gal_N_sf"/>
</dbReference>
<dbReference type="Pfam" id="PF16875">
    <property type="entry name" value="Glyco_hydro_36N"/>
    <property type="match status" value="1"/>
</dbReference>
<dbReference type="PRINTS" id="PR00743">
    <property type="entry name" value="GLHYDRLASE36"/>
</dbReference>